<dbReference type="AlphaFoldDB" id="Q0AQQ8"/>
<dbReference type="Proteomes" id="UP000001964">
    <property type="component" value="Chromosome"/>
</dbReference>
<feature type="transmembrane region" description="Helical" evidence="1">
    <location>
        <begin position="175"/>
        <end position="192"/>
    </location>
</feature>
<feature type="domain" description="DUF2157" evidence="2">
    <location>
        <begin position="13"/>
        <end position="152"/>
    </location>
</feature>
<organism evidence="3 4">
    <name type="scientific">Maricaulis maris (strain MCS10)</name>
    <name type="common">Caulobacter maris</name>
    <dbReference type="NCBI Taxonomy" id="394221"/>
    <lineage>
        <taxon>Bacteria</taxon>
        <taxon>Pseudomonadati</taxon>
        <taxon>Pseudomonadota</taxon>
        <taxon>Alphaproteobacteria</taxon>
        <taxon>Maricaulales</taxon>
        <taxon>Maricaulaceae</taxon>
        <taxon>Maricaulis</taxon>
    </lineage>
</organism>
<feature type="transmembrane region" description="Helical" evidence="1">
    <location>
        <begin position="404"/>
        <end position="423"/>
    </location>
</feature>
<dbReference type="HOGENOM" id="CLU_055073_1_0_5"/>
<feature type="transmembrane region" description="Helical" evidence="1">
    <location>
        <begin position="72"/>
        <end position="93"/>
    </location>
</feature>
<accession>Q0AQQ8</accession>
<gene>
    <name evidence="3" type="ordered locus">Mmar10_1086</name>
</gene>
<dbReference type="InterPro" id="IPR018677">
    <property type="entry name" value="DUF2157"/>
</dbReference>
<evidence type="ECO:0000313" key="3">
    <source>
        <dbReference type="EMBL" id="ABI65379.1"/>
    </source>
</evidence>
<keyword evidence="1" id="KW-1133">Transmembrane helix</keyword>
<keyword evidence="1" id="KW-0812">Transmembrane</keyword>
<evidence type="ECO:0000256" key="1">
    <source>
        <dbReference type="SAM" id="Phobius"/>
    </source>
</evidence>
<dbReference type="STRING" id="394221.Mmar10_1086"/>
<dbReference type="OrthoDB" id="7353197at2"/>
<feature type="transmembrane region" description="Helical" evidence="1">
    <location>
        <begin position="254"/>
        <end position="277"/>
    </location>
</feature>
<dbReference type="eggNOG" id="COG4872">
    <property type="taxonomic scope" value="Bacteria"/>
</dbReference>
<evidence type="ECO:0000313" key="4">
    <source>
        <dbReference type="Proteomes" id="UP000001964"/>
    </source>
</evidence>
<evidence type="ECO:0000259" key="2">
    <source>
        <dbReference type="Pfam" id="PF09925"/>
    </source>
</evidence>
<feature type="transmembrane region" description="Helical" evidence="1">
    <location>
        <begin position="374"/>
        <end position="392"/>
    </location>
</feature>
<proteinExistence type="predicted"/>
<feature type="transmembrane region" description="Helical" evidence="1">
    <location>
        <begin position="43"/>
        <end position="66"/>
    </location>
</feature>
<reference evidence="3 4" key="1">
    <citation type="submission" date="2006-08" db="EMBL/GenBank/DDBJ databases">
        <title>Complete sequence of Maricaulis maris MCS10.</title>
        <authorList>
            <consortium name="US DOE Joint Genome Institute"/>
            <person name="Copeland A."/>
            <person name="Lucas S."/>
            <person name="Lapidus A."/>
            <person name="Barry K."/>
            <person name="Detter J.C."/>
            <person name="Glavina del Rio T."/>
            <person name="Hammon N."/>
            <person name="Israni S."/>
            <person name="Dalin E."/>
            <person name="Tice H."/>
            <person name="Pitluck S."/>
            <person name="Saunders E."/>
            <person name="Brettin T."/>
            <person name="Bruce D."/>
            <person name="Han C."/>
            <person name="Tapia R."/>
            <person name="Gilna P."/>
            <person name="Schmutz J."/>
            <person name="Larimer F."/>
            <person name="Land M."/>
            <person name="Hauser L."/>
            <person name="Kyrpides N."/>
            <person name="Mikhailova N."/>
            <person name="Viollier P."/>
            <person name="Stephens C."/>
            <person name="Richardson P."/>
        </authorList>
    </citation>
    <scope>NUCLEOTIDE SEQUENCE [LARGE SCALE GENOMIC DNA]</scope>
    <source>
        <strain evidence="3 4">MCS10</strain>
    </source>
</reference>
<feature type="transmembrane region" description="Helical" evidence="1">
    <location>
        <begin position="344"/>
        <end position="367"/>
    </location>
</feature>
<feature type="transmembrane region" description="Helical" evidence="1">
    <location>
        <begin position="289"/>
        <end position="309"/>
    </location>
</feature>
<feature type="transmembrane region" description="Helical" evidence="1">
    <location>
        <begin position="126"/>
        <end position="145"/>
    </location>
</feature>
<protein>
    <submittedName>
        <fullName evidence="3">Membrane protein-like protein</fullName>
    </submittedName>
</protein>
<name>Q0AQQ8_MARMM</name>
<feature type="transmembrane region" description="Helical" evidence="1">
    <location>
        <begin position="199"/>
        <end position="218"/>
    </location>
</feature>
<keyword evidence="4" id="KW-1185">Reference proteome</keyword>
<dbReference type="EMBL" id="CP000449">
    <property type="protein sequence ID" value="ABI65379.1"/>
    <property type="molecule type" value="Genomic_DNA"/>
</dbReference>
<feature type="transmembrane region" description="Helical" evidence="1">
    <location>
        <begin position="230"/>
        <end position="247"/>
    </location>
</feature>
<dbReference type="KEGG" id="mmr:Mmar10_1086"/>
<dbReference type="Pfam" id="PF09925">
    <property type="entry name" value="DUF2157"/>
    <property type="match status" value="1"/>
</dbReference>
<sequence length="443" mass="46380" precursor="true">MMGYLQRLTQDLDRWVEAGLVDGGKRAAILADAARPRRGASALGALTIMGAVLLGLSALTFIGANWEMIPRLLRFGLMLGLLWTCLLATGQAFKRDAKTLGHALALLGVVLFGAAIMLTAQTFNMTSFRNTAVLVWAVAGGLTAWQVGSRPVLILATGLGALWAGLEAGNVHVPGTVWAYLPVAAASAFLAVRMRSLVSVHLVSLALAIWTAHALYVWQDRHAVGALETQSAAILAFAALALAGSALRDRNITGAGIVAGWMTLITLFAALLIQIPLDGHLSAHDTSDGIGYGALALPALAVIALLCVLRVIAGRLKVWEAGSLFATALAIGALPVALGGEPDAAPLVLRMLVGGLIYSACVALILIGSRQSATTLRTIGIIGFVAQTLYVYAETFEGLLDTALFFFLGGLLLFGASFVLWQVDKRRSSTDRPFDDASAGGRS</sequence>
<feature type="transmembrane region" description="Helical" evidence="1">
    <location>
        <begin position="100"/>
        <end position="120"/>
    </location>
</feature>
<feature type="transmembrane region" description="Helical" evidence="1">
    <location>
        <begin position="321"/>
        <end position="338"/>
    </location>
</feature>
<dbReference type="RefSeq" id="WP_011643026.1">
    <property type="nucleotide sequence ID" value="NC_008347.1"/>
</dbReference>
<keyword evidence="1" id="KW-0472">Membrane</keyword>